<evidence type="ECO:0000256" key="3">
    <source>
        <dbReference type="ARBA" id="ARBA00023237"/>
    </source>
</evidence>
<evidence type="ECO:0000259" key="5">
    <source>
        <dbReference type="PROSITE" id="PS51123"/>
    </source>
</evidence>
<protein>
    <recommendedName>
        <fullName evidence="5">OmpA-like domain-containing protein</fullName>
    </recommendedName>
</protein>
<organism evidence="6 7">
    <name type="scientific">Salinivibrio costicola subsp. alcaliphilus</name>
    <dbReference type="NCBI Taxonomy" id="272773"/>
    <lineage>
        <taxon>Bacteria</taxon>
        <taxon>Pseudomonadati</taxon>
        <taxon>Pseudomonadota</taxon>
        <taxon>Gammaproteobacteria</taxon>
        <taxon>Vibrionales</taxon>
        <taxon>Vibrionaceae</taxon>
        <taxon>Salinivibrio</taxon>
    </lineage>
</organism>
<dbReference type="InterPro" id="IPR036737">
    <property type="entry name" value="OmpA-like_sf"/>
</dbReference>
<proteinExistence type="predicted"/>
<dbReference type="InterPro" id="IPR006665">
    <property type="entry name" value="OmpA-like"/>
</dbReference>
<dbReference type="Gene3D" id="3.30.1330.60">
    <property type="entry name" value="OmpA-like domain"/>
    <property type="match status" value="1"/>
</dbReference>
<sequence>MKQLSLLLFTALMISGCAPQLVDPMEMKIIQSRDLTDQDKDGVIAARDQCNATLEQARVNNEGCPQERIETASFELNVQFATDSAQVRESQYGDIRDLAEFMRRYPKASVLIEGHASKVGAASYNLALSQRRAEAIADVLVNQFYLDRSRVSAQGFGETRPLIDAETDRANETNRRVVATVSGEHGITEKRWTIYSSESD</sequence>
<name>A0ABX3KN82_SALCS</name>
<evidence type="ECO:0000313" key="7">
    <source>
        <dbReference type="Proteomes" id="UP000189431"/>
    </source>
</evidence>
<dbReference type="InterPro" id="IPR050330">
    <property type="entry name" value="Bact_OuterMem_StrucFunc"/>
</dbReference>
<dbReference type="PANTHER" id="PTHR30329">
    <property type="entry name" value="STATOR ELEMENT OF FLAGELLAR MOTOR COMPLEX"/>
    <property type="match status" value="1"/>
</dbReference>
<dbReference type="PROSITE" id="PS51123">
    <property type="entry name" value="OMPA_2"/>
    <property type="match status" value="1"/>
</dbReference>
<evidence type="ECO:0000313" key="6">
    <source>
        <dbReference type="EMBL" id="OOF33052.1"/>
    </source>
</evidence>
<keyword evidence="3" id="KW-0998">Cell outer membrane</keyword>
<dbReference type="Pfam" id="PF00691">
    <property type="entry name" value="OmpA"/>
    <property type="match status" value="1"/>
</dbReference>
<comment type="subcellular location">
    <subcellularLocation>
        <location evidence="1">Cell outer membrane</location>
    </subcellularLocation>
</comment>
<evidence type="ECO:0000256" key="2">
    <source>
        <dbReference type="ARBA" id="ARBA00023136"/>
    </source>
</evidence>
<dbReference type="InterPro" id="IPR006664">
    <property type="entry name" value="OMP_bac"/>
</dbReference>
<dbReference type="PRINTS" id="PR01021">
    <property type="entry name" value="OMPADOMAIN"/>
</dbReference>
<dbReference type="RefSeq" id="WP_077669987.1">
    <property type="nucleotide sequence ID" value="NZ_MUFR01000042.1"/>
</dbReference>
<dbReference type="PROSITE" id="PS51257">
    <property type="entry name" value="PROKAR_LIPOPROTEIN"/>
    <property type="match status" value="1"/>
</dbReference>
<comment type="caution">
    <text evidence="6">The sequence shown here is derived from an EMBL/GenBank/DDBJ whole genome shotgun (WGS) entry which is preliminary data.</text>
</comment>
<keyword evidence="7" id="KW-1185">Reference proteome</keyword>
<keyword evidence="2 4" id="KW-0472">Membrane</keyword>
<gene>
    <name evidence="6" type="ORF">BZJ21_12905</name>
</gene>
<dbReference type="SUPFAM" id="SSF103088">
    <property type="entry name" value="OmpA-like"/>
    <property type="match status" value="1"/>
</dbReference>
<accession>A0ABX3KN82</accession>
<dbReference type="EMBL" id="MUFR01000042">
    <property type="protein sequence ID" value="OOF33052.1"/>
    <property type="molecule type" value="Genomic_DNA"/>
</dbReference>
<dbReference type="CDD" id="cd07185">
    <property type="entry name" value="OmpA_C-like"/>
    <property type="match status" value="1"/>
</dbReference>
<dbReference type="Proteomes" id="UP000189431">
    <property type="component" value="Unassembled WGS sequence"/>
</dbReference>
<evidence type="ECO:0000256" key="4">
    <source>
        <dbReference type="PROSITE-ProRule" id="PRU00473"/>
    </source>
</evidence>
<reference evidence="7" key="1">
    <citation type="submission" date="2017-01" db="EMBL/GenBank/DDBJ databases">
        <title>Draft genome of the species Salinivibrio costicola subsp. alcaliphilus.</title>
        <authorList>
            <person name="Lopez-Hermoso C."/>
            <person name="De La Haba R."/>
            <person name="Sanchez-Porro C."/>
            <person name="Ventosa A."/>
        </authorList>
    </citation>
    <scope>NUCLEOTIDE SEQUENCE [LARGE SCALE GENOMIC DNA]</scope>
    <source>
        <strain evidence="7">CBH448</strain>
    </source>
</reference>
<dbReference type="PANTHER" id="PTHR30329:SF21">
    <property type="entry name" value="LIPOPROTEIN YIAD-RELATED"/>
    <property type="match status" value="1"/>
</dbReference>
<feature type="domain" description="OmpA-like" evidence="5">
    <location>
        <begin position="67"/>
        <end position="185"/>
    </location>
</feature>
<evidence type="ECO:0000256" key="1">
    <source>
        <dbReference type="ARBA" id="ARBA00004442"/>
    </source>
</evidence>